<dbReference type="RefSeq" id="WP_092364855.1">
    <property type="nucleotide sequence ID" value="NZ_FNBM01000001.1"/>
</dbReference>
<evidence type="ECO:0000313" key="7">
    <source>
        <dbReference type="Proteomes" id="UP000243378"/>
    </source>
</evidence>
<dbReference type="SUPFAM" id="SSF53850">
    <property type="entry name" value="Periplasmic binding protein-like II"/>
    <property type="match status" value="1"/>
</dbReference>
<dbReference type="InterPro" id="IPR036390">
    <property type="entry name" value="WH_DNA-bd_sf"/>
</dbReference>
<dbReference type="EMBL" id="FNBM01000001">
    <property type="protein sequence ID" value="SDF04106.1"/>
    <property type="molecule type" value="Genomic_DNA"/>
</dbReference>
<keyword evidence="3" id="KW-0238">DNA-binding</keyword>
<dbReference type="PANTHER" id="PTHR30537:SF5">
    <property type="entry name" value="HTH-TYPE TRANSCRIPTIONAL ACTIVATOR TTDR-RELATED"/>
    <property type="match status" value="1"/>
</dbReference>
<dbReference type="PANTHER" id="PTHR30537">
    <property type="entry name" value="HTH-TYPE TRANSCRIPTIONAL REGULATOR"/>
    <property type="match status" value="1"/>
</dbReference>
<dbReference type="OrthoDB" id="9786526at2"/>
<proteinExistence type="inferred from homology"/>
<dbReference type="FunFam" id="1.10.10.10:FF:000001">
    <property type="entry name" value="LysR family transcriptional regulator"/>
    <property type="match status" value="1"/>
</dbReference>
<evidence type="ECO:0000256" key="3">
    <source>
        <dbReference type="ARBA" id="ARBA00023125"/>
    </source>
</evidence>
<sequence length="301" mass="32450">MDKLLALKAFVETVRCGGFSAAGRALGMATSSLTRLVSALEAELQSVLLNRSTRQVSVTEAGRAYYERAVAILEALDEADAAIADRGSQARGRLNVSVPVEFGRRIIAPHVGRLLERHPELELNLRLNDEVVDLLGERVDVAVRLGSAVVSEDVVSLRVGQFQRWLVASPDYLARSQPVNEPQELLAHDCLRFDFGAAGQRWQFSAAGEVQQVAVRGPLQSNNGDVLREAALAGQGVTLLADWLVRADVASGGLVRLLAQYEVAPGAMSGAISVLYLPNQRGSRRVAAFIAFLREVLDAEA</sequence>
<dbReference type="Pfam" id="PF03466">
    <property type="entry name" value="LysR_substrate"/>
    <property type="match status" value="1"/>
</dbReference>
<dbReference type="GO" id="GO:0003700">
    <property type="term" value="F:DNA-binding transcription factor activity"/>
    <property type="evidence" value="ECO:0007669"/>
    <property type="project" value="InterPro"/>
</dbReference>
<dbReference type="PROSITE" id="PS50931">
    <property type="entry name" value="HTH_LYSR"/>
    <property type="match status" value="1"/>
</dbReference>
<reference evidence="6 7" key="1">
    <citation type="submission" date="2016-10" db="EMBL/GenBank/DDBJ databases">
        <authorList>
            <person name="de Groot N.N."/>
        </authorList>
    </citation>
    <scope>NUCLEOTIDE SEQUENCE [LARGE SCALE GENOMIC DNA]</scope>
    <source>
        <strain evidence="6 7">LMG 25475</strain>
    </source>
</reference>
<dbReference type="Pfam" id="PF00126">
    <property type="entry name" value="HTH_1"/>
    <property type="match status" value="1"/>
</dbReference>
<evidence type="ECO:0000259" key="5">
    <source>
        <dbReference type="PROSITE" id="PS50931"/>
    </source>
</evidence>
<keyword evidence="2" id="KW-0805">Transcription regulation</keyword>
<dbReference type="InterPro" id="IPR005119">
    <property type="entry name" value="LysR_subst-bd"/>
</dbReference>
<gene>
    <name evidence="6" type="ORF">SAMN05216381_0790</name>
</gene>
<name>A0A1G7HUY8_9GAMM</name>
<accession>A0A1G7HUY8</accession>
<dbReference type="Proteomes" id="UP000243378">
    <property type="component" value="Unassembled WGS sequence"/>
</dbReference>
<evidence type="ECO:0000256" key="1">
    <source>
        <dbReference type="ARBA" id="ARBA00009437"/>
    </source>
</evidence>
<comment type="similarity">
    <text evidence="1">Belongs to the LysR transcriptional regulatory family.</text>
</comment>
<evidence type="ECO:0000313" key="6">
    <source>
        <dbReference type="EMBL" id="SDF04106.1"/>
    </source>
</evidence>
<dbReference type="CDD" id="cd08422">
    <property type="entry name" value="PBP2_CrgA_like"/>
    <property type="match status" value="1"/>
</dbReference>
<dbReference type="InterPro" id="IPR036388">
    <property type="entry name" value="WH-like_DNA-bd_sf"/>
</dbReference>
<dbReference type="AlphaFoldDB" id="A0A1G7HUY8"/>
<protein>
    <submittedName>
        <fullName evidence="6">Transcriptional regulator, LysR family</fullName>
    </submittedName>
</protein>
<evidence type="ECO:0000256" key="4">
    <source>
        <dbReference type="ARBA" id="ARBA00023163"/>
    </source>
</evidence>
<keyword evidence="4" id="KW-0804">Transcription</keyword>
<dbReference type="GO" id="GO:0003677">
    <property type="term" value="F:DNA binding"/>
    <property type="evidence" value="ECO:0007669"/>
    <property type="project" value="UniProtKB-KW"/>
</dbReference>
<dbReference type="Gene3D" id="1.10.10.10">
    <property type="entry name" value="Winged helix-like DNA-binding domain superfamily/Winged helix DNA-binding domain"/>
    <property type="match status" value="1"/>
</dbReference>
<organism evidence="6 7">
    <name type="scientific">Phytopseudomonas seleniipraecipitans</name>
    <dbReference type="NCBI Taxonomy" id="640205"/>
    <lineage>
        <taxon>Bacteria</taxon>
        <taxon>Pseudomonadati</taxon>
        <taxon>Pseudomonadota</taxon>
        <taxon>Gammaproteobacteria</taxon>
        <taxon>Pseudomonadales</taxon>
        <taxon>Pseudomonadaceae</taxon>
        <taxon>Phytopseudomonas</taxon>
    </lineage>
</organism>
<dbReference type="Gene3D" id="3.40.190.290">
    <property type="match status" value="1"/>
</dbReference>
<dbReference type="InterPro" id="IPR058163">
    <property type="entry name" value="LysR-type_TF_proteobact-type"/>
</dbReference>
<evidence type="ECO:0000256" key="2">
    <source>
        <dbReference type="ARBA" id="ARBA00023015"/>
    </source>
</evidence>
<feature type="domain" description="HTH lysR-type" evidence="5">
    <location>
        <begin position="1"/>
        <end position="59"/>
    </location>
</feature>
<dbReference type="InterPro" id="IPR000847">
    <property type="entry name" value="LysR_HTH_N"/>
</dbReference>
<dbReference type="STRING" id="640205.SAMN05216381_0790"/>
<dbReference type="SUPFAM" id="SSF46785">
    <property type="entry name" value="Winged helix' DNA-binding domain"/>
    <property type="match status" value="1"/>
</dbReference>